<keyword evidence="3" id="KW-1185">Reference proteome</keyword>
<evidence type="ECO:0000256" key="1">
    <source>
        <dbReference type="SAM" id="MobiDB-lite"/>
    </source>
</evidence>
<organism evidence="2 3">
    <name type="scientific">Glomus cerebriforme</name>
    <dbReference type="NCBI Taxonomy" id="658196"/>
    <lineage>
        <taxon>Eukaryota</taxon>
        <taxon>Fungi</taxon>
        <taxon>Fungi incertae sedis</taxon>
        <taxon>Mucoromycota</taxon>
        <taxon>Glomeromycotina</taxon>
        <taxon>Glomeromycetes</taxon>
        <taxon>Glomerales</taxon>
        <taxon>Glomeraceae</taxon>
        <taxon>Glomus</taxon>
    </lineage>
</organism>
<dbReference type="EMBL" id="QKYT01000766">
    <property type="protein sequence ID" value="RIA81637.1"/>
    <property type="molecule type" value="Genomic_DNA"/>
</dbReference>
<feature type="region of interest" description="Disordered" evidence="1">
    <location>
        <begin position="285"/>
        <end position="346"/>
    </location>
</feature>
<feature type="region of interest" description="Disordered" evidence="1">
    <location>
        <begin position="218"/>
        <end position="238"/>
    </location>
</feature>
<dbReference type="Proteomes" id="UP000265703">
    <property type="component" value="Unassembled WGS sequence"/>
</dbReference>
<dbReference type="STRING" id="658196.A0A397SC95"/>
<dbReference type="OrthoDB" id="2400221at2759"/>
<comment type="caution">
    <text evidence="2">The sequence shown here is derived from an EMBL/GenBank/DDBJ whole genome shotgun (WGS) entry which is preliminary data.</text>
</comment>
<protein>
    <submittedName>
        <fullName evidence="2">Uncharacterized protein</fullName>
    </submittedName>
</protein>
<feature type="compositionally biased region" description="Low complexity" evidence="1">
    <location>
        <begin position="326"/>
        <end position="338"/>
    </location>
</feature>
<gene>
    <name evidence="2" type="ORF">C1645_836675</name>
</gene>
<dbReference type="AlphaFoldDB" id="A0A397SC95"/>
<evidence type="ECO:0000313" key="3">
    <source>
        <dbReference type="Proteomes" id="UP000265703"/>
    </source>
</evidence>
<reference evidence="2 3" key="1">
    <citation type="submission" date="2018-06" db="EMBL/GenBank/DDBJ databases">
        <title>Comparative genomics reveals the genomic features of Rhizophagus irregularis, R. cerebriforme, R. diaphanum and Gigaspora rosea, and their symbiotic lifestyle signature.</title>
        <authorList>
            <person name="Morin E."/>
            <person name="San Clemente H."/>
            <person name="Chen E.C.H."/>
            <person name="De La Providencia I."/>
            <person name="Hainaut M."/>
            <person name="Kuo A."/>
            <person name="Kohler A."/>
            <person name="Murat C."/>
            <person name="Tang N."/>
            <person name="Roy S."/>
            <person name="Loubradou J."/>
            <person name="Henrissat B."/>
            <person name="Grigoriev I.V."/>
            <person name="Corradi N."/>
            <person name="Roux C."/>
            <person name="Martin F.M."/>
        </authorList>
    </citation>
    <scope>NUCLEOTIDE SEQUENCE [LARGE SCALE GENOMIC DNA]</scope>
    <source>
        <strain evidence="2 3">DAOM 227022</strain>
    </source>
</reference>
<feature type="compositionally biased region" description="Basic and acidic residues" evidence="1">
    <location>
        <begin position="285"/>
        <end position="296"/>
    </location>
</feature>
<sequence>MSDNEEGSLKDSPVQILHSDAEVTENIVVVTEVEDIVTDKGSINNDEIIDEVIDPTSNNVNNVQNKVLNAENNLSVELSDNDEQNNISNLNGQQKITADKSVTLKQEKFSNIDFDSNVPPSAYNADQDEQFGKDFINVTYEKTSYQKVIIYQENSSKDDGEVGEVGQVDEKVNLSVLNDQKVINDQKNSDQEVENNQIVDQKNNTTFDSSALIENNMPENMQSKETDKPNNPTNRKQSEIVEEQTDLSELFDNSIQLRDNNNLLREHKDEKYSFGMKKVSTEFVDKRESLSEHQHTETTPFDDELHTSELSNAEHLTNVDDKEQKSFTSLSSSSGNFHSFERKYDR</sequence>
<proteinExistence type="predicted"/>
<name>A0A397SC95_9GLOM</name>
<evidence type="ECO:0000313" key="2">
    <source>
        <dbReference type="EMBL" id="RIA81637.1"/>
    </source>
</evidence>
<accession>A0A397SC95</accession>